<accession>A0A0A9CBL4</accession>
<organism evidence="1">
    <name type="scientific">Arundo donax</name>
    <name type="common">Giant reed</name>
    <name type="synonym">Donax arundinaceus</name>
    <dbReference type="NCBI Taxonomy" id="35708"/>
    <lineage>
        <taxon>Eukaryota</taxon>
        <taxon>Viridiplantae</taxon>
        <taxon>Streptophyta</taxon>
        <taxon>Embryophyta</taxon>
        <taxon>Tracheophyta</taxon>
        <taxon>Spermatophyta</taxon>
        <taxon>Magnoliopsida</taxon>
        <taxon>Liliopsida</taxon>
        <taxon>Poales</taxon>
        <taxon>Poaceae</taxon>
        <taxon>PACMAD clade</taxon>
        <taxon>Arundinoideae</taxon>
        <taxon>Arundineae</taxon>
        <taxon>Arundo</taxon>
    </lineage>
</organism>
<proteinExistence type="predicted"/>
<protein>
    <submittedName>
        <fullName evidence="1">Uncharacterized protein</fullName>
    </submittedName>
</protein>
<sequence length="30" mass="3358">MALVGTSCSYKQTCNRMLLFQLVVVTEHGK</sequence>
<reference evidence="1" key="2">
    <citation type="journal article" date="2015" name="Data Brief">
        <title>Shoot transcriptome of the giant reed, Arundo donax.</title>
        <authorList>
            <person name="Barrero R.A."/>
            <person name="Guerrero F.D."/>
            <person name="Moolhuijzen P."/>
            <person name="Goolsby J.A."/>
            <person name="Tidwell J."/>
            <person name="Bellgard S.E."/>
            <person name="Bellgard M.I."/>
        </authorList>
    </citation>
    <scope>NUCLEOTIDE SEQUENCE</scope>
    <source>
        <tissue evidence="1">Shoot tissue taken approximately 20 cm above the soil surface</tissue>
    </source>
</reference>
<dbReference type="EMBL" id="GBRH01224226">
    <property type="protein sequence ID" value="JAD73669.1"/>
    <property type="molecule type" value="Transcribed_RNA"/>
</dbReference>
<dbReference type="AlphaFoldDB" id="A0A0A9CBL4"/>
<reference evidence="1" key="1">
    <citation type="submission" date="2014-09" db="EMBL/GenBank/DDBJ databases">
        <authorList>
            <person name="Magalhaes I.L.F."/>
            <person name="Oliveira U."/>
            <person name="Santos F.R."/>
            <person name="Vidigal T.H.D.A."/>
            <person name="Brescovit A.D."/>
            <person name="Santos A.J."/>
        </authorList>
    </citation>
    <scope>NUCLEOTIDE SEQUENCE</scope>
    <source>
        <tissue evidence="1">Shoot tissue taken approximately 20 cm above the soil surface</tissue>
    </source>
</reference>
<name>A0A0A9CBL4_ARUDO</name>
<evidence type="ECO:0000313" key="1">
    <source>
        <dbReference type="EMBL" id="JAD73669.1"/>
    </source>
</evidence>